<evidence type="ECO:0000256" key="6">
    <source>
        <dbReference type="ARBA" id="ARBA00022840"/>
    </source>
</evidence>
<evidence type="ECO:0000256" key="1">
    <source>
        <dbReference type="ARBA" id="ARBA00000085"/>
    </source>
</evidence>
<keyword evidence="3" id="KW-0808">Transferase</keyword>
<keyword evidence="7" id="KW-0812">Transmembrane</keyword>
<dbReference type="PRINTS" id="PR00344">
    <property type="entry name" value="BCTRLSENSOR"/>
</dbReference>
<comment type="catalytic activity">
    <reaction evidence="1">
        <text>ATP + protein L-histidine = ADP + protein N-phospho-L-histidine.</text>
        <dbReference type="EC" id="2.7.13.3"/>
    </reaction>
</comment>
<gene>
    <name evidence="9" type="ORF">SAMN04488124_1258</name>
</gene>
<reference evidence="10" key="1">
    <citation type="submission" date="2016-10" db="EMBL/GenBank/DDBJ databases">
        <authorList>
            <person name="Varghese N."/>
            <person name="Submissions S."/>
        </authorList>
    </citation>
    <scope>NUCLEOTIDE SEQUENCE [LARGE SCALE GENOMIC DNA]</scope>
    <source>
        <strain evidence="10">CGMCC 1.8711</strain>
    </source>
</reference>
<dbReference type="InterPro" id="IPR036890">
    <property type="entry name" value="HATPase_C_sf"/>
</dbReference>
<dbReference type="EMBL" id="FOYS01000002">
    <property type="protein sequence ID" value="SFR43291.1"/>
    <property type="molecule type" value="Genomic_DNA"/>
</dbReference>
<dbReference type="Proteomes" id="UP000243250">
    <property type="component" value="Unassembled WGS sequence"/>
</dbReference>
<dbReference type="AlphaFoldDB" id="A0A1I6GMB6"/>
<evidence type="ECO:0000256" key="5">
    <source>
        <dbReference type="ARBA" id="ARBA00022777"/>
    </source>
</evidence>
<keyword evidence="7" id="KW-1133">Transmembrane helix</keyword>
<organism evidence="9 10">
    <name type="scientific">Halogeometricum limi</name>
    <dbReference type="NCBI Taxonomy" id="555875"/>
    <lineage>
        <taxon>Archaea</taxon>
        <taxon>Methanobacteriati</taxon>
        <taxon>Methanobacteriota</taxon>
        <taxon>Stenosarchaea group</taxon>
        <taxon>Halobacteria</taxon>
        <taxon>Halobacteriales</taxon>
        <taxon>Haloferacaceae</taxon>
        <taxon>Halogeometricum</taxon>
    </lineage>
</organism>
<feature type="domain" description="Histidine kinase" evidence="8">
    <location>
        <begin position="334"/>
        <end position="538"/>
    </location>
</feature>
<dbReference type="SUPFAM" id="SSF55874">
    <property type="entry name" value="ATPase domain of HSP90 chaperone/DNA topoisomerase II/histidine kinase"/>
    <property type="match status" value="1"/>
</dbReference>
<dbReference type="PANTHER" id="PTHR44936:SF10">
    <property type="entry name" value="SENSOR PROTEIN RSTB"/>
    <property type="match status" value="1"/>
</dbReference>
<dbReference type="InterPro" id="IPR050980">
    <property type="entry name" value="2C_sensor_his_kinase"/>
</dbReference>
<evidence type="ECO:0000313" key="9">
    <source>
        <dbReference type="EMBL" id="SFR43291.1"/>
    </source>
</evidence>
<accession>A0A1I6GMB6</accession>
<name>A0A1I6GMB6_9EURY</name>
<evidence type="ECO:0000256" key="4">
    <source>
        <dbReference type="ARBA" id="ARBA00022741"/>
    </source>
</evidence>
<keyword evidence="4" id="KW-0547">Nucleotide-binding</keyword>
<keyword evidence="5 9" id="KW-0418">Kinase</keyword>
<dbReference type="GO" id="GO:0005524">
    <property type="term" value="F:ATP binding"/>
    <property type="evidence" value="ECO:0007669"/>
    <property type="project" value="UniProtKB-KW"/>
</dbReference>
<feature type="transmembrane region" description="Helical" evidence="7">
    <location>
        <begin position="243"/>
        <end position="264"/>
    </location>
</feature>
<dbReference type="STRING" id="555875.SAMN04488124_1258"/>
<keyword evidence="7" id="KW-0472">Membrane</keyword>
<dbReference type="SMART" id="SM00387">
    <property type="entry name" value="HATPase_c"/>
    <property type="match status" value="1"/>
</dbReference>
<dbReference type="Pfam" id="PF02518">
    <property type="entry name" value="HATPase_c"/>
    <property type="match status" value="1"/>
</dbReference>
<dbReference type="PROSITE" id="PS50109">
    <property type="entry name" value="HIS_KIN"/>
    <property type="match status" value="1"/>
</dbReference>
<dbReference type="RefSeq" id="WP_089878039.1">
    <property type="nucleotide sequence ID" value="NZ_FOYS01000002.1"/>
</dbReference>
<dbReference type="InterPro" id="IPR003594">
    <property type="entry name" value="HATPase_dom"/>
</dbReference>
<dbReference type="PANTHER" id="PTHR44936">
    <property type="entry name" value="SENSOR PROTEIN CREC"/>
    <property type="match status" value="1"/>
</dbReference>
<evidence type="ECO:0000313" key="10">
    <source>
        <dbReference type="Proteomes" id="UP000243250"/>
    </source>
</evidence>
<dbReference type="Gene3D" id="3.30.450.20">
    <property type="entry name" value="PAS domain"/>
    <property type="match status" value="1"/>
</dbReference>
<dbReference type="GO" id="GO:0004673">
    <property type="term" value="F:protein histidine kinase activity"/>
    <property type="evidence" value="ECO:0007669"/>
    <property type="project" value="UniProtKB-EC"/>
</dbReference>
<protein>
    <recommendedName>
        <fullName evidence="2">histidine kinase</fullName>
        <ecNumber evidence="2">2.7.13.3</ecNumber>
    </recommendedName>
</protein>
<dbReference type="Gene3D" id="1.10.287.130">
    <property type="match status" value="1"/>
</dbReference>
<dbReference type="CDD" id="cd00075">
    <property type="entry name" value="HATPase"/>
    <property type="match status" value="1"/>
</dbReference>
<proteinExistence type="predicted"/>
<keyword evidence="6" id="KW-0067">ATP-binding</keyword>
<evidence type="ECO:0000259" key="8">
    <source>
        <dbReference type="PROSITE" id="PS50109"/>
    </source>
</evidence>
<dbReference type="InterPro" id="IPR005467">
    <property type="entry name" value="His_kinase_dom"/>
</dbReference>
<evidence type="ECO:0000256" key="7">
    <source>
        <dbReference type="SAM" id="Phobius"/>
    </source>
</evidence>
<dbReference type="Gene3D" id="3.30.565.10">
    <property type="entry name" value="Histidine kinase-like ATPase, C-terminal domain"/>
    <property type="match status" value="1"/>
</dbReference>
<sequence length="549" mass="59973">MKLRTKFALVLVVLTLVLGSATYGGLELYKQQALSQSQSSVDESATIAAVQIQSALDERADYVGYVASQPETADFSNANGVIRGVVSNSRFFAAQVVAANGTVVAFDGQIDESVRRDAIGTDVSEESYFRSARYHSASVSDPEYVESRDQYLVVVSAPIIRNGSVRGVLAASIYVSSDTFLEPVEPLSRENQRVTVHADDATLYESRTEFEQSITGRATVDSYGWTVTVQRDRGPLNTRLQQLAFAQGGGLFLILLLIVALWVLEYVYNSRQTRLLLDGFDALRRGDHGHSLQFDSAEEWERISEGFNALATGLDEREKAVREREQRLDVLNRVLRHNVRNEMNVVLGYAELVADRSDDEQTANAAETILDRGERLVSVSEKARWLDGEFDTGDGRTVDAADAVKEVVSDARKAYPDVDVSLSVDGDAHEPTAPSITPAVRNVVENACLHNDNGAPTVDVRVTPDGDDVVVSVADDGPGIPEHERAVLEEGEETALQHGSGIGLWITKWLADRDGGSVSFGENDPRGCVVTLRIPRREGGDEEPARESN</sequence>
<dbReference type="EC" id="2.7.13.3" evidence="2"/>
<dbReference type="OrthoDB" id="342253at2157"/>
<keyword evidence="10" id="KW-1185">Reference proteome</keyword>
<dbReference type="InterPro" id="IPR004358">
    <property type="entry name" value="Sig_transdc_His_kin-like_C"/>
</dbReference>
<evidence type="ECO:0000256" key="3">
    <source>
        <dbReference type="ARBA" id="ARBA00022679"/>
    </source>
</evidence>
<evidence type="ECO:0000256" key="2">
    <source>
        <dbReference type="ARBA" id="ARBA00012438"/>
    </source>
</evidence>